<feature type="non-terminal residue" evidence="3">
    <location>
        <position position="1"/>
    </location>
</feature>
<evidence type="ECO:0000313" key="3">
    <source>
        <dbReference type="EMBL" id="GAF72334.1"/>
    </source>
</evidence>
<dbReference type="InterPro" id="IPR028082">
    <property type="entry name" value="Peripla_BP_I"/>
</dbReference>
<name>X0RU10_9ZZZZ</name>
<dbReference type="EMBL" id="BARS01006694">
    <property type="protein sequence ID" value="GAF72334.1"/>
    <property type="molecule type" value="Genomic_DNA"/>
</dbReference>
<accession>X0RU10</accession>
<evidence type="ECO:0000259" key="2">
    <source>
        <dbReference type="Pfam" id="PF13458"/>
    </source>
</evidence>
<dbReference type="SUPFAM" id="SSF53822">
    <property type="entry name" value="Periplasmic binding protein-like I"/>
    <property type="match status" value="1"/>
</dbReference>
<keyword evidence="1" id="KW-0732">Signal</keyword>
<evidence type="ECO:0000256" key="1">
    <source>
        <dbReference type="ARBA" id="ARBA00022729"/>
    </source>
</evidence>
<gene>
    <name evidence="3" type="ORF">S01H1_12998</name>
</gene>
<dbReference type="Gene3D" id="3.40.50.2300">
    <property type="match status" value="2"/>
</dbReference>
<dbReference type="Pfam" id="PF13458">
    <property type="entry name" value="Peripla_BP_6"/>
    <property type="match status" value="1"/>
</dbReference>
<reference evidence="3" key="1">
    <citation type="journal article" date="2014" name="Front. Microbiol.">
        <title>High frequency of phylogenetically diverse reductive dehalogenase-homologous genes in deep subseafloor sedimentary metagenomes.</title>
        <authorList>
            <person name="Kawai M."/>
            <person name="Futagami T."/>
            <person name="Toyoda A."/>
            <person name="Takaki Y."/>
            <person name="Nishi S."/>
            <person name="Hori S."/>
            <person name="Arai W."/>
            <person name="Tsubouchi T."/>
            <person name="Morono Y."/>
            <person name="Uchiyama I."/>
            <person name="Ito T."/>
            <person name="Fujiyama A."/>
            <person name="Inagaki F."/>
            <person name="Takami H."/>
        </authorList>
    </citation>
    <scope>NUCLEOTIDE SEQUENCE</scope>
    <source>
        <strain evidence="3">Expedition CK06-06</strain>
    </source>
</reference>
<dbReference type="InterPro" id="IPR051010">
    <property type="entry name" value="BCAA_transport"/>
</dbReference>
<sequence>PAFAEDAYRIGCSVAMTGPVSGNYGPTKDAFDVYFKEVNATGGINGHPVKIIIEDDVGQPSKAAAHAKKFATQDKVILMINTSLSSTYAPMLKAVKQYNIPILFAGGVCPEEVYPPKVDPNQCCSTAYAAKYDSRFALSFIKEEAKGPIKLGLVAMNIPVSRGEIDFAEELSKTMGIEVVDKEVIPPPTPDYTPFATKIKNAGANWAYSWAPWVLQVRTFEALRKLGWKGKYLTYGHIMAEEELKRLKDDGFYVFGTNAFFADNTEMHRKIKTASTREKTIYPYHHLTEGWIAAMVLEEILKKTPWPPSPEKVRTAINQIRVDMKGLKGAPLVWSADNHYRTVTYYRVYRWDSKKNGIIIVKDWTPLKVR</sequence>
<feature type="domain" description="Leucine-binding protein" evidence="2">
    <location>
        <begin position="8"/>
        <end position="355"/>
    </location>
</feature>
<dbReference type="AlphaFoldDB" id="X0RU10"/>
<dbReference type="PANTHER" id="PTHR30483:SF38">
    <property type="entry name" value="BLR7848 PROTEIN"/>
    <property type="match status" value="1"/>
</dbReference>
<dbReference type="InterPro" id="IPR028081">
    <property type="entry name" value="Leu-bd"/>
</dbReference>
<comment type="caution">
    <text evidence="3">The sequence shown here is derived from an EMBL/GenBank/DDBJ whole genome shotgun (WGS) entry which is preliminary data.</text>
</comment>
<protein>
    <recommendedName>
        <fullName evidence="2">Leucine-binding protein domain-containing protein</fullName>
    </recommendedName>
</protein>
<dbReference type="PANTHER" id="PTHR30483">
    <property type="entry name" value="LEUCINE-SPECIFIC-BINDING PROTEIN"/>
    <property type="match status" value="1"/>
</dbReference>
<organism evidence="3">
    <name type="scientific">marine sediment metagenome</name>
    <dbReference type="NCBI Taxonomy" id="412755"/>
    <lineage>
        <taxon>unclassified sequences</taxon>
        <taxon>metagenomes</taxon>
        <taxon>ecological metagenomes</taxon>
    </lineage>
</organism>
<proteinExistence type="predicted"/>